<dbReference type="AlphaFoldDB" id="A0AAE1P802"/>
<proteinExistence type="predicted"/>
<sequence>MQHLAVSFTPCSMRASITILSPSPVIPSSEDFLKLRVDTPEPAPDKTDPLPVYPRHLSSSATPKFYPQTSASSACSSSLASLSLMHTPLPSFSSYPFSLHYEAAAQLPTLQNIP</sequence>
<gene>
    <name evidence="1" type="ORF">Pmani_025061</name>
</gene>
<reference evidence="1" key="1">
    <citation type="submission" date="2023-11" db="EMBL/GenBank/DDBJ databases">
        <title>Genome assemblies of two species of porcelain crab, Petrolisthes cinctipes and Petrolisthes manimaculis (Anomura: Porcellanidae).</title>
        <authorList>
            <person name="Angst P."/>
        </authorList>
    </citation>
    <scope>NUCLEOTIDE SEQUENCE</scope>
    <source>
        <strain evidence="1">PB745_02</strain>
        <tissue evidence="1">Gill</tissue>
    </source>
</reference>
<dbReference type="Proteomes" id="UP001292094">
    <property type="component" value="Unassembled WGS sequence"/>
</dbReference>
<organism evidence="1 2">
    <name type="scientific">Petrolisthes manimaculis</name>
    <dbReference type="NCBI Taxonomy" id="1843537"/>
    <lineage>
        <taxon>Eukaryota</taxon>
        <taxon>Metazoa</taxon>
        <taxon>Ecdysozoa</taxon>
        <taxon>Arthropoda</taxon>
        <taxon>Crustacea</taxon>
        <taxon>Multicrustacea</taxon>
        <taxon>Malacostraca</taxon>
        <taxon>Eumalacostraca</taxon>
        <taxon>Eucarida</taxon>
        <taxon>Decapoda</taxon>
        <taxon>Pleocyemata</taxon>
        <taxon>Anomura</taxon>
        <taxon>Galatheoidea</taxon>
        <taxon>Porcellanidae</taxon>
        <taxon>Petrolisthes</taxon>
    </lineage>
</organism>
<protein>
    <submittedName>
        <fullName evidence="1">Uncharacterized protein</fullName>
    </submittedName>
</protein>
<keyword evidence="2" id="KW-1185">Reference proteome</keyword>
<evidence type="ECO:0000313" key="2">
    <source>
        <dbReference type="Proteomes" id="UP001292094"/>
    </source>
</evidence>
<evidence type="ECO:0000313" key="1">
    <source>
        <dbReference type="EMBL" id="KAK4302881.1"/>
    </source>
</evidence>
<comment type="caution">
    <text evidence="1">The sequence shown here is derived from an EMBL/GenBank/DDBJ whole genome shotgun (WGS) entry which is preliminary data.</text>
</comment>
<name>A0AAE1P802_9EUCA</name>
<accession>A0AAE1P802</accession>
<dbReference type="EMBL" id="JAWZYT010002652">
    <property type="protein sequence ID" value="KAK4302881.1"/>
    <property type="molecule type" value="Genomic_DNA"/>
</dbReference>